<dbReference type="AlphaFoldDB" id="A0A0L0F888"/>
<dbReference type="GO" id="GO:0006368">
    <property type="term" value="P:transcription elongation by RNA polymerase II"/>
    <property type="evidence" value="ECO:0007669"/>
    <property type="project" value="InterPro"/>
</dbReference>
<dbReference type="Pfam" id="PF15328">
    <property type="entry name" value="GCOM2"/>
    <property type="match status" value="1"/>
</dbReference>
<evidence type="ECO:0000313" key="1">
    <source>
        <dbReference type="EMBL" id="KNC72927.1"/>
    </source>
</evidence>
<dbReference type="GO" id="GO:0005634">
    <property type="term" value="C:nucleus"/>
    <property type="evidence" value="ECO:0007669"/>
    <property type="project" value="InterPro"/>
</dbReference>
<organism evidence="1 2">
    <name type="scientific">Sphaeroforma arctica JP610</name>
    <dbReference type="NCBI Taxonomy" id="667725"/>
    <lineage>
        <taxon>Eukaryota</taxon>
        <taxon>Ichthyosporea</taxon>
        <taxon>Ichthyophonida</taxon>
        <taxon>Sphaeroforma</taxon>
    </lineage>
</organism>
<accession>A0A0L0F888</accession>
<dbReference type="GeneID" id="25915017"/>
<dbReference type="InterPro" id="IPR026213">
    <property type="entry name" value="GRINL1"/>
</dbReference>
<dbReference type="GO" id="GO:0003711">
    <property type="term" value="F:transcription elongation factor activity"/>
    <property type="evidence" value="ECO:0007669"/>
    <property type="project" value="InterPro"/>
</dbReference>
<dbReference type="OrthoDB" id="2408655at2759"/>
<sequence>MTLMQCLAVLLPTPKVQSKSSNLPLAELKKRLAAQQKLFDNKAFIGKLSDKGAKIQTKIGDLRSEITQREVDLAAADLAGLTMCV</sequence>
<dbReference type="EMBL" id="KQ246316">
    <property type="protein sequence ID" value="KNC72927.1"/>
    <property type="molecule type" value="Genomic_DNA"/>
</dbReference>
<proteinExistence type="predicted"/>
<evidence type="ECO:0000313" key="2">
    <source>
        <dbReference type="Proteomes" id="UP000054560"/>
    </source>
</evidence>
<dbReference type="RefSeq" id="XP_014146829.1">
    <property type="nucleotide sequence ID" value="XM_014291354.1"/>
</dbReference>
<dbReference type="Proteomes" id="UP000054560">
    <property type="component" value="Unassembled WGS sequence"/>
</dbReference>
<gene>
    <name evidence="1" type="ORF">SARC_14513</name>
</gene>
<protein>
    <submittedName>
        <fullName evidence="1">Uncharacterized protein</fullName>
    </submittedName>
</protein>
<name>A0A0L0F888_9EUKA</name>
<reference evidence="1 2" key="1">
    <citation type="submission" date="2011-02" db="EMBL/GenBank/DDBJ databases">
        <title>The Genome Sequence of Sphaeroforma arctica JP610.</title>
        <authorList>
            <consortium name="The Broad Institute Genome Sequencing Platform"/>
            <person name="Russ C."/>
            <person name="Cuomo C."/>
            <person name="Young S.K."/>
            <person name="Zeng Q."/>
            <person name="Gargeya S."/>
            <person name="Alvarado L."/>
            <person name="Berlin A."/>
            <person name="Chapman S.B."/>
            <person name="Chen Z."/>
            <person name="Freedman E."/>
            <person name="Gellesch M."/>
            <person name="Goldberg J."/>
            <person name="Griggs A."/>
            <person name="Gujja S."/>
            <person name="Heilman E."/>
            <person name="Heiman D."/>
            <person name="Howarth C."/>
            <person name="Mehta T."/>
            <person name="Neiman D."/>
            <person name="Pearson M."/>
            <person name="Roberts A."/>
            <person name="Saif S."/>
            <person name="Shea T."/>
            <person name="Shenoy N."/>
            <person name="Sisk P."/>
            <person name="Stolte C."/>
            <person name="Sykes S."/>
            <person name="White J."/>
            <person name="Yandava C."/>
            <person name="Burger G."/>
            <person name="Gray M.W."/>
            <person name="Holland P.W.H."/>
            <person name="King N."/>
            <person name="Lang F.B.F."/>
            <person name="Roger A.J."/>
            <person name="Ruiz-Trillo I."/>
            <person name="Haas B."/>
            <person name="Nusbaum C."/>
            <person name="Birren B."/>
        </authorList>
    </citation>
    <scope>NUCLEOTIDE SEQUENCE [LARGE SCALE GENOMIC DNA]</scope>
    <source>
        <strain evidence="1 2">JP610</strain>
    </source>
</reference>
<keyword evidence="2" id="KW-1185">Reference proteome</keyword>